<proteinExistence type="inferred from homology"/>
<dbReference type="RefSeq" id="WP_073290746.1">
    <property type="nucleotide sequence ID" value="NZ_FRCP01000023.1"/>
</dbReference>
<name>A0A1M7MVL7_9FIRM</name>
<evidence type="ECO:0000259" key="2">
    <source>
        <dbReference type="Pfam" id="PF26078"/>
    </source>
</evidence>
<feature type="domain" description="Baseplate J-like central" evidence="2">
    <location>
        <begin position="179"/>
        <end position="258"/>
    </location>
</feature>
<evidence type="ECO:0000256" key="1">
    <source>
        <dbReference type="ARBA" id="ARBA00038087"/>
    </source>
</evidence>
<sequence>MYEEKTYEAIYNEMMTSVKTNYPGLDSRSEGVLGIAISPCAMELAQAYAEIDTILDESFADTASREFLIRRAAERGIEPTPATYAVVKGVFNIDVEIGERFTLDDFNYIVTEKISAGTYKLECETIGSEPNSHTGKLIPLDYIEGLETANITEVLIPGEDEEETESLRDKYFISLSSQSFGGNIADYKEKVNELSGVGGCKIYPTWNGGGTIKVVIIDSDYKKPTDELIEVVQNQIDPVKQSGEGYGIAPIGHVVTVAGVEDTTVNISSTITYQTGYAFDDVRSYIEKAIDDYLLELAKEWDKENALVVRISQIEYRLLNVTGIVDISGTTINGEVVNLVLKDNNIPTRGTVSD</sequence>
<evidence type="ECO:0000313" key="4">
    <source>
        <dbReference type="EMBL" id="SHM95063.1"/>
    </source>
</evidence>
<dbReference type="STRING" id="1120996.SAMN02746066_04045"/>
<dbReference type="InterPro" id="IPR058531">
    <property type="entry name" value="Baseplate_J_M"/>
</dbReference>
<dbReference type="InterPro" id="IPR058530">
    <property type="entry name" value="Baseplate_J-like_C"/>
</dbReference>
<gene>
    <name evidence="4" type="ORF">SAMN02746066_04045</name>
</gene>
<dbReference type="PANTHER" id="PTHR37829">
    <property type="entry name" value="PHAGE-LIKE ELEMENT PBSX PROTEIN XKDT"/>
    <property type="match status" value="1"/>
</dbReference>
<dbReference type="EMBL" id="FRCP01000023">
    <property type="protein sequence ID" value="SHM95063.1"/>
    <property type="molecule type" value="Genomic_DNA"/>
</dbReference>
<organism evidence="4 5">
    <name type="scientific">Anaerosporobacter mobilis DSM 15930</name>
    <dbReference type="NCBI Taxonomy" id="1120996"/>
    <lineage>
        <taxon>Bacteria</taxon>
        <taxon>Bacillati</taxon>
        <taxon>Bacillota</taxon>
        <taxon>Clostridia</taxon>
        <taxon>Lachnospirales</taxon>
        <taxon>Lachnospiraceae</taxon>
        <taxon>Anaerosporobacter</taxon>
    </lineage>
</organism>
<keyword evidence="5" id="KW-1185">Reference proteome</keyword>
<accession>A0A1M7MVL7</accession>
<dbReference type="Proteomes" id="UP000184038">
    <property type="component" value="Unassembled WGS sequence"/>
</dbReference>
<dbReference type="InterPro" id="IPR052399">
    <property type="entry name" value="Phage_Baseplate_Assmbl_Protein"/>
</dbReference>
<protein>
    <submittedName>
        <fullName evidence="4">Uncharacterized phage protein gp47/JayE</fullName>
    </submittedName>
</protein>
<dbReference type="Pfam" id="PF26079">
    <property type="entry name" value="Baseplate_J_C"/>
    <property type="match status" value="1"/>
</dbReference>
<dbReference type="OrthoDB" id="2554267at2"/>
<evidence type="ECO:0000259" key="3">
    <source>
        <dbReference type="Pfam" id="PF26079"/>
    </source>
</evidence>
<dbReference type="PANTHER" id="PTHR37829:SF3">
    <property type="entry name" value="PROTEIN JAYE-RELATED"/>
    <property type="match status" value="1"/>
</dbReference>
<comment type="similarity">
    <text evidence="1">Belongs to the Mu gp47/PBSX XkdT family.</text>
</comment>
<dbReference type="Pfam" id="PF26078">
    <property type="entry name" value="Baseplate_J_M"/>
    <property type="match status" value="1"/>
</dbReference>
<feature type="domain" description="Baseplate J-like C-terminal" evidence="3">
    <location>
        <begin position="265"/>
        <end position="353"/>
    </location>
</feature>
<reference evidence="4 5" key="1">
    <citation type="submission" date="2016-11" db="EMBL/GenBank/DDBJ databases">
        <authorList>
            <person name="Jaros S."/>
            <person name="Januszkiewicz K."/>
            <person name="Wedrychowicz H."/>
        </authorList>
    </citation>
    <scope>NUCLEOTIDE SEQUENCE [LARGE SCALE GENOMIC DNA]</scope>
    <source>
        <strain evidence="4 5">DSM 15930</strain>
    </source>
</reference>
<evidence type="ECO:0000313" key="5">
    <source>
        <dbReference type="Proteomes" id="UP000184038"/>
    </source>
</evidence>
<dbReference type="AlphaFoldDB" id="A0A1M7MVL7"/>